<evidence type="ECO:0000256" key="5">
    <source>
        <dbReference type="ARBA" id="ARBA00023236"/>
    </source>
</evidence>
<dbReference type="Gene3D" id="3.30.70.270">
    <property type="match status" value="1"/>
</dbReference>
<dbReference type="InterPro" id="IPR025188">
    <property type="entry name" value="DUF4113"/>
</dbReference>
<evidence type="ECO:0000256" key="3">
    <source>
        <dbReference type="ARBA" id="ARBA00023199"/>
    </source>
</evidence>
<dbReference type="InterPro" id="IPR043128">
    <property type="entry name" value="Rev_trsase/Diguanyl_cyclase"/>
</dbReference>
<dbReference type="CDD" id="cd01700">
    <property type="entry name" value="PolY_Pol_V_umuC"/>
    <property type="match status" value="1"/>
</dbReference>
<dbReference type="OrthoDB" id="9808813at2"/>
<keyword evidence="5" id="KW-0742">SOS response</keyword>
<dbReference type="Pfam" id="PF13438">
    <property type="entry name" value="DUF4113"/>
    <property type="match status" value="1"/>
</dbReference>
<dbReference type="Pfam" id="PF11799">
    <property type="entry name" value="IMS_C"/>
    <property type="match status" value="1"/>
</dbReference>
<accession>A0A2R5F854</accession>
<evidence type="ECO:0000256" key="4">
    <source>
        <dbReference type="ARBA" id="ARBA00023204"/>
    </source>
</evidence>
<dbReference type="InterPro" id="IPR050116">
    <property type="entry name" value="DNA_polymerase-Y"/>
</dbReference>
<comment type="caution">
    <text evidence="7">The sequence shown here is derived from an EMBL/GenBank/DDBJ whole genome shotgun (WGS) entry which is preliminary data.</text>
</comment>
<dbReference type="PANTHER" id="PTHR11076:SF34">
    <property type="entry name" value="PROTEIN UMUC"/>
    <property type="match status" value="1"/>
</dbReference>
<dbReference type="InterPro" id="IPR024728">
    <property type="entry name" value="PolY_HhH_motif"/>
</dbReference>
<sequence>MRSTSSPRPVFALADVNSMYCSCERAFRPDLHKTPIVVLSNNDGCVIAQTKEVKALGIEMAQPWFEVEKQARAIGVVAFSSNYEMYASFSNRFVETLRHFAPRIEVYSIDECFMDLTGLKLDLEEYGRKIKDTVLEWTSLPICVGIGHSKTLAKLANKVAKKQERFGGVCDFTSMSEAELDALLEKLDVDKVWGVGRRYAERLNSLGVRNVLRLKRANPRRVRDEFGVVLMRTVQELNGIACHELTEEIEPSKQVMSSRSFGQRVSSLQGLREAISFHAATATARLREQRLYAQAVHCFIQNSPFDERPYFGRSLTIALPSPTNDTFKVTEAALMLLERMYAPKVYYQKAGVMLMELVPVAGQQMDLLGYSDDAGKAESLMTAIDKINERYGRHTVRLASQGYRNDWAMRRELKSRNYTADWNELPTIGERFAL</sequence>
<keyword evidence="2" id="KW-0227">DNA damage</keyword>
<dbReference type="PANTHER" id="PTHR11076">
    <property type="entry name" value="DNA REPAIR POLYMERASE UMUC / TRANSFERASE FAMILY MEMBER"/>
    <property type="match status" value="1"/>
</dbReference>
<keyword evidence="3" id="KW-0741">SOS mutagenesis</keyword>
<dbReference type="GO" id="GO:0003887">
    <property type="term" value="F:DNA-directed DNA polymerase activity"/>
    <property type="evidence" value="ECO:0007669"/>
    <property type="project" value="TreeGrafter"/>
</dbReference>
<dbReference type="InterPro" id="IPR001126">
    <property type="entry name" value="UmuC"/>
</dbReference>
<dbReference type="RefSeq" id="WP_109015405.1">
    <property type="nucleotide sequence ID" value="NZ_BDOQ01000006.1"/>
</dbReference>
<dbReference type="AlphaFoldDB" id="A0A2R5F854"/>
<evidence type="ECO:0000259" key="6">
    <source>
        <dbReference type="PROSITE" id="PS50173"/>
    </source>
</evidence>
<evidence type="ECO:0000256" key="2">
    <source>
        <dbReference type="ARBA" id="ARBA00022763"/>
    </source>
</evidence>
<dbReference type="GO" id="GO:0003684">
    <property type="term" value="F:damaged DNA binding"/>
    <property type="evidence" value="ECO:0007669"/>
    <property type="project" value="InterPro"/>
</dbReference>
<protein>
    <submittedName>
        <fullName evidence="7">DNA polymerase V</fullName>
    </submittedName>
</protein>
<evidence type="ECO:0000313" key="7">
    <source>
        <dbReference type="EMBL" id="GBG14215.1"/>
    </source>
</evidence>
<comment type="similarity">
    <text evidence="1">Belongs to the DNA polymerase type-Y family.</text>
</comment>
<organism evidence="7 8">
    <name type="scientific">Novimethylophilus kurashikiensis</name>
    <dbReference type="NCBI Taxonomy" id="1825523"/>
    <lineage>
        <taxon>Bacteria</taxon>
        <taxon>Pseudomonadati</taxon>
        <taxon>Pseudomonadota</taxon>
        <taxon>Betaproteobacteria</taxon>
        <taxon>Nitrosomonadales</taxon>
        <taxon>Methylophilaceae</taxon>
        <taxon>Novimethylophilus</taxon>
    </lineage>
</organism>
<dbReference type="Gene3D" id="1.10.150.20">
    <property type="entry name" value="5' to 3' exonuclease, C-terminal subdomain"/>
    <property type="match status" value="1"/>
</dbReference>
<feature type="domain" description="UmuC" evidence="6">
    <location>
        <begin position="11"/>
        <end position="196"/>
    </location>
</feature>
<dbReference type="GO" id="GO:0005829">
    <property type="term" value="C:cytosol"/>
    <property type="evidence" value="ECO:0007669"/>
    <property type="project" value="TreeGrafter"/>
</dbReference>
<dbReference type="NCBIfam" id="NF002955">
    <property type="entry name" value="PRK03609.1"/>
    <property type="match status" value="1"/>
</dbReference>
<dbReference type="Pfam" id="PF11798">
    <property type="entry name" value="IMS_HHH"/>
    <property type="match status" value="1"/>
</dbReference>
<dbReference type="GO" id="GO:0042276">
    <property type="term" value="P:error-prone translesion synthesis"/>
    <property type="evidence" value="ECO:0007669"/>
    <property type="project" value="TreeGrafter"/>
</dbReference>
<keyword evidence="4" id="KW-0234">DNA repair</keyword>
<dbReference type="PROSITE" id="PS50173">
    <property type="entry name" value="UMUC"/>
    <property type="match status" value="1"/>
</dbReference>
<dbReference type="GO" id="GO:0006281">
    <property type="term" value="P:DNA repair"/>
    <property type="evidence" value="ECO:0007669"/>
    <property type="project" value="UniProtKB-KW"/>
</dbReference>
<dbReference type="SUPFAM" id="SSF56672">
    <property type="entry name" value="DNA/RNA polymerases"/>
    <property type="match status" value="1"/>
</dbReference>
<evidence type="ECO:0000313" key="8">
    <source>
        <dbReference type="Proteomes" id="UP000245081"/>
    </source>
</evidence>
<dbReference type="Proteomes" id="UP000245081">
    <property type="component" value="Unassembled WGS sequence"/>
</dbReference>
<keyword evidence="8" id="KW-1185">Reference proteome</keyword>
<dbReference type="InterPro" id="IPR017961">
    <property type="entry name" value="DNA_pol_Y-fam_little_finger"/>
</dbReference>
<dbReference type="Pfam" id="PF00817">
    <property type="entry name" value="IMS"/>
    <property type="match status" value="1"/>
</dbReference>
<name>A0A2R5F854_9PROT</name>
<dbReference type="GO" id="GO:0009432">
    <property type="term" value="P:SOS response"/>
    <property type="evidence" value="ECO:0007669"/>
    <property type="project" value="UniProtKB-KW"/>
</dbReference>
<reference evidence="7 8" key="1">
    <citation type="journal article" date="2018" name="Environ. Microbiol.">
        <title>Isolation and genomic characterization of Novimethylophilus kurashikiensis gen. nov. sp. nov., a new lanthanide-dependent methylotrophic species of Methylophilaceae.</title>
        <authorList>
            <person name="Lv H."/>
            <person name="Sahin N."/>
            <person name="Tani A."/>
        </authorList>
    </citation>
    <scope>NUCLEOTIDE SEQUENCE [LARGE SCALE GENOMIC DNA]</scope>
    <source>
        <strain evidence="7 8">La2-4</strain>
    </source>
</reference>
<gene>
    <name evidence="7" type="primary">umuC</name>
    <name evidence="7" type="ORF">NMK_1780</name>
</gene>
<evidence type="ECO:0000256" key="1">
    <source>
        <dbReference type="ARBA" id="ARBA00010945"/>
    </source>
</evidence>
<dbReference type="EMBL" id="BDOQ01000006">
    <property type="protein sequence ID" value="GBG14215.1"/>
    <property type="molecule type" value="Genomic_DNA"/>
</dbReference>
<dbReference type="Gene3D" id="3.40.1170.60">
    <property type="match status" value="1"/>
</dbReference>
<proteinExistence type="inferred from homology"/>
<dbReference type="InterPro" id="IPR043502">
    <property type="entry name" value="DNA/RNA_pol_sf"/>
</dbReference>